<feature type="domain" description="PPM-type phosphatase" evidence="2">
    <location>
        <begin position="1"/>
        <end position="126"/>
    </location>
</feature>
<proteinExistence type="predicted"/>
<keyword evidence="4" id="KW-1185">Reference proteome</keyword>
<dbReference type="CDD" id="cd00143">
    <property type="entry name" value="PP2Cc"/>
    <property type="match status" value="1"/>
</dbReference>
<protein>
    <recommendedName>
        <fullName evidence="2">PPM-type phosphatase domain-containing protein</fullName>
    </recommendedName>
</protein>
<dbReference type="GO" id="GO:0016020">
    <property type="term" value="C:membrane"/>
    <property type="evidence" value="ECO:0007669"/>
    <property type="project" value="UniProtKB-SubCell"/>
</dbReference>
<comment type="subcellular location">
    <subcellularLocation>
        <location evidence="1">Membrane</location>
        <topology evidence="1">Peripheral membrane protein</topology>
    </subcellularLocation>
</comment>
<evidence type="ECO:0000313" key="3">
    <source>
        <dbReference type="EMBL" id="CAD8097600.1"/>
    </source>
</evidence>
<dbReference type="EMBL" id="CAJJDM010000107">
    <property type="protein sequence ID" value="CAD8097600.1"/>
    <property type="molecule type" value="Genomic_DNA"/>
</dbReference>
<dbReference type="InterPro" id="IPR000222">
    <property type="entry name" value="PP2C_BS"/>
</dbReference>
<dbReference type="PROSITE" id="PS51746">
    <property type="entry name" value="PPM_2"/>
    <property type="match status" value="1"/>
</dbReference>
<organism evidence="3 4">
    <name type="scientific">Paramecium primaurelia</name>
    <dbReference type="NCBI Taxonomy" id="5886"/>
    <lineage>
        <taxon>Eukaryota</taxon>
        <taxon>Sar</taxon>
        <taxon>Alveolata</taxon>
        <taxon>Ciliophora</taxon>
        <taxon>Intramacronucleata</taxon>
        <taxon>Oligohymenophorea</taxon>
        <taxon>Peniculida</taxon>
        <taxon>Parameciidae</taxon>
        <taxon>Paramecium</taxon>
    </lineage>
</organism>
<dbReference type="GO" id="GO:0043169">
    <property type="term" value="F:cation binding"/>
    <property type="evidence" value="ECO:0007669"/>
    <property type="project" value="InterPro"/>
</dbReference>
<dbReference type="InterPro" id="IPR001932">
    <property type="entry name" value="PPM-type_phosphatase-like_dom"/>
</dbReference>
<dbReference type="InterPro" id="IPR015655">
    <property type="entry name" value="PP2C"/>
</dbReference>
<evidence type="ECO:0000259" key="2">
    <source>
        <dbReference type="PROSITE" id="PS51746"/>
    </source>
</evidence>
<gene>
    <name evidence="3" type="ORF">PPRIM_AZ9-3.1.T1040123</name>
</gene>
<dbReference type="PROSITE" id="PS01032">
    <property type="entry name" value="PPM_1"/>
    <property type="match status" value="1"/>
</dbReference>
<comment type="caution">
    <text evidence="3">The sequence shown here is derived from an EMBL/GenBank/DDBJ whole genome shotgun (WGS) entry which is preliminary data.</text>
</comment>
<dbReference type="PANTHER" id="PTHR47992">
    <property type="entry name" value="PROTEIN PHOSPHATASE"/>
    <property type="match status" value="1"/>
</dbReference>
<dbReference type="AlphaFoldDB" id="A0A8S1P3P9"/>
<dbReference type="Pfam" id="PF00481">
    <property type="entry name" value="PP2C"/>
    <property type="match status" value="1"/>
</dbReference>
<reference evidence="3" key="1">
    <citation type="submission" date="2021-01" db="EMBL/GenBank/DDBJ databases">
        <authorList>
            <consortium name="Genoscope - CEA"/>
            <person name="William W."/>
        </authorList>
    </citation>
    <scope>NUCLEOTIDE SEQUENCE</scope>
</reference>
<sequence>MGYKFFAVCDGHGQYVHMVSNQIKQQLPKHLGQYLKELGYIENQILKAFEITNKELCYSEIDTNLSGSTTVSLLIIKDIIYSANVGDSRAIMCKFDNGWTVIELSRDHKPEDPQKKKKDFGCRWKS</sequence>
<accession>A0A8S1P3P9</accession>
<name>A0A8S1P3P9_PARPR</name>
<dbReference type="GO" id="GO:0004722">
    <property type="term" value="F:protein serine/threonine phosphatase activity"/>
    <property type="evidence" value="ECO:0007669"/>
    <property type="project" value="InterPro"/>
</dbReference>
<evidence type="ECO:0000256" key="1">
    <source>
        <dbReference type="ARBA" id="ARBA00004170"/>
    </source>
</evidence>
<evidence type="ECO:0000313" key="4">
    <source>
        <dbReference type="Proteomes" id="UP000688137"/>
    </source>
</evidence>
<dbReference type="Proteomes" id="UP000688137">
    <property type="component" value="Unassembled WGS sequence"/>
</dbReference>